<dbReference type="InterPro" id="IPR010994">
    <property type="entry name" value="RuvA_2-like"/>
</dbReference>
<proteinExistence type="predicted"/>
<dbReference type="Pfam" id="PF13576">
    <property type="entry name" value="Pentapeptide_3"/>
    <property type="match status" value="1"/>
</dbReference>
<feature type="transmembrane region" description="Helical" evidence="1">
    <location>
        <begin position="566"/>
        <end position="584"/>
    </location>
</feature>
<keyword evidence="1" id="KW-1133">Transmembrane helix</keyword>
<feature type="transmembrane region" description="Helical" evidence="1">
    <location>
        <begin position="695"/>
        <end position="719"/>
    </location>
</feature>
<dbReference type="SUPFAM" id="SSF47781">
    <property type="entry name" value="RuvA domain 2-like"/>
    <property type="match status" value="1"/>
</dbReference>
<gene>
    <name evidence="2" type="ORF">VPK24_17665</name>
</gene>
<evidence type="ECO:0000313" key="2">
    <source>
        <dbReference type="EMBL" id="MFG3819477.1"/>
    </source>
</evidence>
<evidence type="ECO:0000256" key="1">
    <source>
        <dbReference type="SAM" id="Phobius"/>
    </source>
</evidence>
<feature type="transmembrane region" description="Helical" evidence="1">
    <location>
        <begin position="21"/>
        <end position="39"/>
    </location>
</feature>
<feature type="transmembrane region" description="Helical" evidence="1">
    <location>
        <begin position="591"/>
        <end position="614"/>
    </location>
</feature>
<dbReference type="Pfam" id="PF12836">
    <property type="entry name" value="HHH_3"/>
    <property type="match status" value="1"/>
</dbReference>
<accession>A0ABW7CEA9</accession>
<dbReference type="Proteomes" id="UP001604335">
    <property type="component" value="Unassembled WGS sequence"/>
</dbReference>
<comment type="caution">
    <text evidence="2">The sequence shown here is derived from an EMBL/GenBank/DDBJ whole genome shotgun (WGS) entry which is preliminary data.</text>
</comment>
<feature type="transmembrane region" description="Helical" evidence="1">
    <location>
        <begin position="526"/>
        <end position="546"/>
    </location>
</feature>
<sequence length="733" mass="81930">MAWVAIGRGIGFQQWFNRWRIWGVGICWVLAIGCGWLWAASPAQAAPVDRPALTLEVLHDRLEHPQLLDGKPAIDLSQGAIDLRSDNGNFREAFYQQVASKLQQERLGLDLRGSSIQGDLDLARLGLRAPLYGKALSPLLTPTEQEQLGRDRLRLLHLSRLSRSLLLDEGSPLDWQISVFRGPIVLEGLQISGSLRLANTYFLEPVEARGLSLGGALVGSLSRFSQGARFSGLVAQSAQFRNSLFTGEARFDGAKFAGNVSFQSSTFERGANFYRSQFQAIANFSKSHWNGSADLTQADWQGEVRFDGASFASSFYAIDSLFHGESSFRNARFAKPLNLRGATILDEADFTSASFAPGAYINVSGLDFDSDQAKLIGSPGEIGRILSVPVLQGNETVLRTLVRNFRRVEQIADANQVDYTLFKLRLKTLQQRLTGVNLNAAKPAVLVSIGFSPTQAQAIAQARDRQPLRTVAEMLSIEGVDLATYVKVRDRVTADRTSTPLSWGTIALQWLGTNLLILLSRAGTSAGLVLGVGLVAMTFFALWFWLVDRLRKLRPQPIVPTWPETLWMGGSAGLLFSLGLATIFQTSDRPWWTLASIAISIGPVPIALLIKLYWRGRFHDLMDVSYFVENGEIRQVQLPIARLPLMPRYHFFRERFMPLLWNQRWAWLNYYDLSAINLFRIGFSDVRMRDEHLPAEISLVVWYQWTLGLMYIGLLLWTLSRTIPGLNLLIYFG</sequence>
<protein>
    <submittedName>
        <fullName evidence="2">Pentapeptide repeat-containing protein</fullName>
    </submittedName>
</protein>
<evidence type="ECO:0000313" key="3">
    <source>
        <dbReference type="Proteomes" id="UP001604335"/>
    </source>
</evidence>
<organism evidence="2 3">
    <name type="scientific">Limnothrix redekei LRLZ20PSL1</name>
    <dbReference type="NCBI Taxonomy" id="3112953"/>
    <lineage>
        <taxon>Bacteria</taxon>
        <taxon>Bacillati</taxon>
        <taxon>Cyanobacteriota</taxon>
        <taxon>Cyanophyceae</taxon>
        <taxon>Pseudanabaenales</taxon>
        <taxon>Pseudanabaenaceae</taxon>
        <taxon>Limnothrix</taxon>
    </lineage>
</organism>
<dbReference type="InterPro" id="IPR001646">
    <property type="entry name" value="5peptide_repeat"/>
</dbReference>
<dbReference type="RefSeq" id="WP_393015412.1">
    <property type="nucleotide sequence ID" value="NZ_JAZAQF010000091.1"/>
</dbReference>
<dbReference type="EMBL" id="JAZAQF010000091">
    <property type="protein sequence ID" value="MFG3819477.1"/>
    <property type="molecule type" value="Genomic_DNA"/>
</dbReference>
<reference evidence="3" key="1">
    <citation type="journal article" date="2024" name="Algal Res.">
        <title>Biochemical, toxicological and genomic investigation of a high-biomass producing Limnothrix strain isolated from Italian shallow drinking water reservoir.</title>
        <authorList>
            <person name="Simonazzi M."/>
            <person name="Shishido T.K."/>
            <person name="Delbaje E."/>
            <person name="Wahlsten M."/>
            <person name="Fewer D.P."/>
            <person name="Sivonen K."/>
            <person name="Pezzolesi L."/>
            <person name="Pistocchi R."/>
        </authorList>
    </citation>
    <scope>NUCLEOTIDE SEQUENCE [LARGE SCALE GENOMIC DNA]</scope>
    <source>
        <strain evidence="3">LRLZ20PSL1</strain>
    </source>
</reference>
<name>A0ABW7CEA9_9CYAN</name>
<keyword evidence="1" id="KW-0812">Transmembrane</keyword>
<keyword evidence="3" id="KW-1185">Reference proteome</keyword>
<dbReference type="Gene3D" id="2.160.20.80">
    <property type="entry name" value="E3 ubiquitin-protein ligase SopA"/>
    <property type="match status" value="1"/>
</dbReference>
<keyword evidence="1" id="KW-0472">Membrane</keyword>